<dbReference type="VEuPathDB" id="FungiDB:yc1106_02125"/>
<keyword evidence="11" id="KW-1185">Reference proteome</keyword>
<keyword evidence="3" id="KW-0349">Heme</keyword>
<evidence type="ECO:0000313" key="11">
    <source>
        <dbReference type="Proteomes" id="UP001056012"/>
    </source>
</evidence>
<keyword evidence="6" id="KW-0408">Iron</keyword>
<keyword evidence="5" id="KW-0560">Oxidoreductase</keyword>
<dbReference type="GO" id="GO:0046872">
    <property type="term" value="F:metal ion binding"/>
    <property type="evidence" value="ECO:0007669"/>
    <property type="project" value="UniProtKB-KW"/>
</dbReference>
<dbReference type="InterPro" id="IPR036851">
    <property type="entry name" value="Chloroperoxidase-like_sf"/>
</dbReference>
<dbReference type="PANTHER" id="PTHR33577">
    <property type="entry name" value="STERIGMATOCYSTIN BIOSYNTHESIS PEROXIDASE STCC-RELATED"/>
    <property type="match status" value="1"/>
</dbReference>
<evidence type="ECO:0000256" key="5">
    <source>
        <dbReference type="ARBA" id="ARBA00023002"/>
    </source>
</evidence>
<dbReference type="Proteomes" id="UP001056012">
    <property type="component" value="Chromosome 2"/>
</dbReference>
<dbReference type="InterPro" id="IPR000028">
    <property type="entry name" value="Chloroperoxidase"/>
</dbReference>
<evidence type="ECO:0000256" key="3">
    <source>
        <dbReference type="ARBA" id="ARBA00022617"/>
    </source>
</evidence>
<feature type="chain" id="PRO_5040259831" description="Heme haloperoxidase family profile domain-containing protein" evidence="8">
    <location>
        <begin position="21"/>
        <end position="451"/>
    </location>
</feature>
<protein>
    <recommendedName>
        <fullName evidence="9">Heme haloperoxidase family profile domain-containing protein</fullName>
    </recommendedName>
</protein>
<feature type="domain" description="Heme haloperoxidase family profile" evidence="9">
    <location>
        <begin position="73"/>
        <end position="325"/>
    </location>
</feature>
<keyword evidence="8" id="KW-0732">Signal</keyword>
<dbReference type="Gene3D" id="1.10.489.10">
    <property type="entry name" value="Chloroperoxidase-like"/>
    <property type="match status" value="1"/>
</dbReference>
<keyword evidence="4" id="KW-0479">Metal-binding</keyword>
<evidence type="ECO:0000256" key="8">
    <source>
        <dbReference type="SAM" id="SignalP"/>
    </source>
</evidence>
<dbReference type="AlphaFoldDB" id="A0A9Q8Z2R3"/>
<evidence type="ECO:0000256" key="1">
    <source>
        <dbReference type="ARBA" id="ARBA00001970"/>
    </source>
</evidence>
<feature type="signal peptide" evidence="8">
    <location>
        <begin position="1"/>
        <end position="20"/>
    </location>
</feature>
<gene>
    <name evidence="10" type="ORF">yc1106_02125</name>
</gene>
<dbReference type="PANTHER" id="PTHR33577:SF1">
    <property type="entry name" value="HEME HALOPEROXIDASE FAMILY PROFILE DOMAIN-CONTAINING PROTEIN"/>
    <property type="match status" value="1"/>
</dbReference>
<dbReference type="SUPFAM" id="SSF47571">
    <property type="entry name" value="Cloroperoxidase"/>
    <property type="match status" value="1"/>
</dbReference>
<evidence type="ECO:0000259" key="9">
    <source>
        <dbReference type="Pfam" id="PF01328"/>
    </source>
</evidence>
<evidence type="ECO:0000256" key="7">
    <source>
        <dbReference type="ARBA" id="ARBA00025795"/>
    </source>
</evidence>
<reference evidence="10" key="1">
    <citation type="submission" date="2021-12" db="EMBL/GenBank/DDBJ databases">
        <title>Curvularia clavata genome.</title>
        <authorList>
            <person name="Cao Y."/>
        </authorList>
    </citation>
    <scope>NUCLEOTIDE SEQUENCE</scope>
    <source>
        <strain evidence="10">Yc1106</strain>
    </source>
</reference>
<keyword evidence="2" id="KW-0575">Peroxidase</keyword>
<dbReference type="Pfam" id="PF01328">
    <property type="entry name" value="Peroxidase_2"/>
    <property type="match status" value="1"/>
</dbReference>
<evidence type="ECO:0000256" key="2">
    <source>
        <dbReference type="ARBA" id="ARBA00022559"/>
    </source>
</evidence>
<sequence length="451" mass="48413">MKVSVLCSATLFSLATFAFPASMLKGDISKTTLAEITALTERISRDLESKRSGAHVKRAFNAEAQRISTTGDHKYIAPGPNDLRGPCPGINVLANHGYIPRNGISTITQMTTAANEVFGMGLDLSAFLAVYSAVMAGDLTSFSIGGKPKTGGLLGGAISSLGLLGEPQGLSASHNRFEVDGSPTRSDLYSSYVIQVSFSSFMVKITHNHSGDPVSLNLSFFDQLLSMPLGKNGIDIPVLTAFRLDRTRHSIATNGHYFSGPLQTFALNPATYQFTYRFFANHTAENPDGYLDATTLMSFQGVTGEKGNYKWARGQERIPENWYRRIIGDDYGILSFTEEAISLEVAHPELIRVGGNTGKPNSFTGVDIDDLTGNVFNAQTLLEGNNLMCLAFQAASEGAPDILRGLFGNVLVAVQKLASVIQPIIAELGCPELVKYDTSLFKAFPGAGTVV</sequence>
<evidence type="ECO:0000256" key="4">
    <source>
        <dbReference type="ARBA" id="ARBA00022723"/>
    </source>
</evidence>
<dbReference type="EMBL" id="CP089275">
    <property type="protein sequence ID" value="USP74851.1"/>
    <property type="molecule type" value="Genomic_DNA"/>
</dbReference>
<organism evidence="10 11">
    <name type="scientific">Curvularia clavata</name>
    <dbReference type="NCBI Taxonomy" id="95742"/>
    <lineage>
        <taxon>Eukaryota</taxon>
        <taxon>Fungi</taxon>
        <taxon>Dikarya</taxon>
        <taxon>Ascomycota</taxon>
        <taxon>Pezizomycotina</taxon>
        <taxon>Dothideomycetes</taxon>
        <taxon>Pleosporomycetidae</taxon>
        <taxon>Pleosporales</taxon>
        <taxon>Pleosporineae</taxon>
        <taxon>Pleosporaceae</taxon>
        <taxon>Curvularia</taxon>
    </lineage>
</organism>
<comment type="cofactor">
    <cofactor evidence="1">
        <name>heme b</name>
        <dbReference type="ChEBI" id="CHEBI:60344"/>
    </cofactor>
</comment>
<accession>A0A9Q8Z2R3</accession>
<dbReference type="OrthoDB" id="407298at2759"/>
<proteinExistence type="inferred from homology"/>
<dbReference type="GO" id="GO:0004601">
    <property type="term" value="F:peroxidase activity"/>
    <property type="evidence" value="ECO:0007669"/>
    <property type="project" value="UniProtKB-KW"/>
</dbReference>
<evidence type="ECO:0000313" key="10">
    <source>
        <dbReference type="EMBL" id="USP74851.1"/>
    </source>
</evidence>
<comment type="similarity">
    <text evidence="7">Belongs to the chloroperoxidase family.</text>
</comment>
<evidence type="ECO:0000256" key="6">
    <source>
        <dbReference type="ARBA" id="ARBA00023004"/>
    </source>
</evidence>
<name>A0A9Q8Z2R3_CURCL</name>